<dbReference type="SUPFAM" id="SSF49899">
    <property type="entry name" value="Concanavalin A-like lectins/glucanases"/>
    <property type="match status" value="1"/>
</dbReference>
<keyword evidence="2 6" id="KW-0430">Lectin</keyword>
<feature type="transmembrane region" description="Helical" evidence="3">
    <location>
        <begin position="292"/>
        <end position="317"/>
    </location>
</feature>
<dbReference type="CDD" id="cd06899">
    <property type="entry name" value="lectin_legume_LecRK_Arcelin_ConA"/>
    <property type="match status" value="1"/>
</dbReference>
<proteinExistence type="inferred from homology"/>
<evidence type="ECO:0000259" key="5">
    <source>
        <dbReference type="Pfam" id="PF00139"/>
    </source>
</evidence>
<dbReference type="Gene3D" id="2.60.120.200">
    <property type="match status" value="1"/>
</dbReference>
<dbReference type="GO" id="GO:0030246">
    <property type="term" value="F:carbohydrate binding"/>
    <property type="evidence" value="ECO:0007669"/>
    <property type="project" value="UniProtKB-KW"/>
</dbReference>
<keyword evidence="6" id="KW-0808">Transferase</keyword>
<dbReference type="PANTHER" id="PTHR32401:SF16">
    <property type="entry name" value="CONCANAVALIN A-LIKE LECTIN FAMILY PROTEIN"/>
    <property type="match status" value="1"/>
</dbReference>
<dbReference type="PANTHER" id="PTHR32401">
    <property type="entry name" value="CONCANAVALIN A-LIKE LECTIN FAMILY PROTEIN"/>
    <property type="match status" value="1"/>
</dbReference>
<sequence length="353" mass="39161">MATYSTSRYFAALFLLFLYFKALTAYPDSSIFFKNFDIYSNFESQLALYGDAKVVNEGSSVQISGSSSSSAGRLVYKKPIQLVEGNPRKMVSFSMYFSFSMSPENGDGLAFVMFPIGFPLNVFDGGSFGLLDESKFRVLGVEFDTVMDDKYGDPSGNHVGIDISSPVSVKVGNVSSINLVLNSGEKLQAWIDYEAGSKRLEVRLSKLGEMRPVDPLLSYPIDLPQMWKEEKVYMGLSSSSGNSSQKCNVYSWSFMLWQVPPWLHSQPLDPKAVSKKTKDLTVHKRSDRLLRVLGTLIFGVGCGALAAFIVLFVCTIFGNRLPVAPEEYAADPVDLEYKKFKVVVDKPIEDGKK</sequence>
<evidence type="ECO:0000256" key="1">
    <source>
        <dbReference type="ARBA" id="ARBA00007606"/>
    </source>
</evidence>
<accession>A0A5B6YVC8</accession>
<keyword evidence="3" id="KW-1133">Transmembrane helix</keyword>
<protein>
    <submittedName>
        <fullName evidence="6">Putative L-type lectin-domain containing receptor kinase VIII.2-like</fullName>
        <ecNumber evidence="6">2.7.11.1</ecNumber>
    </submittedName>
</protein>
<dbReference type="EC" id="2.7.11.1" evidence="6"/>
<keyword evidence="3" id="KW-0472">Membrane</keyword>
<feature type="chain" id="PRO_5022664791" evidence="4">
    <location>
        <begin position="26"/>
        <end position="353"/>
    </location>
</feature>
<evidence type="ECO:0000313" key="6">
    <source>
        <dbReference type="EMBL" id="MPA35588.1"/>
    </source>
</evidence>
<dbReference type="EMBL" id="GHES01005029">
    <property type="protein sequence ID" value="MPA35588.1"/>
    <property type="molecule type" value="Transcribed_RNA"/>
</dbReference>
<dbReference type="AlphaFoldDB" id="A0A5B6YVC8"/>
<keyword evidence="6" id="KW-0675">Receptor</keyword>
<feature type="domain" description="Legume lectin" evidence="5">
    <location>
        <begin position="33"/>
        <end position="267"/>
    </location>
</feature>
<dbReference type="GO" id="GO:0004674">
    <property type="term" value="F:protein serine/threonine kinase activity"/>
    <property type="evidence" value="ECO:0007669"/>
    <property type="project" value="UniProtKB-EC"/>
</dbReference>
<feature type="signal peptide" evidence="4">
    <location>
        <begin position="1"/>
        <end position="25"/>
    </location>
</feature>
<name>A0A5B6YVC8_DAVIN</name>
<evidence type="ECO:0000256" key="4">
    <source>
        <dbReference type="SAM" id="SignalP"/>
    </source>
</evidence>
<dbReference type="InterPro" id="IPR050258">
    <property type="entry name" value="Leguminous_Lectin"/>
</dbReference>
<comment type="similarity">
    <text evidence="1">Belongs to the leguminous lectin family.</text>
</comment>
<gene>
    <name evidence="6" type="ORF">Din_005029</name>
</gene>
<dbReference type="Pfam" id="PF00139">
    <property type="entry name" value="Lectin_legB"/>
    <property type="match status" value="1"/>
</dbReference>
<evidence type="ECO:0000256" key="2">
    <source>
        <dbReference type="ARBA" id="ARBA00022734"/>
    </source>
</evidence>
<dbReference type="InterPro" id="IPR013320">
    <property type="entry name" value="ConA-like_dom_sf"/>
</dbReference>
<keyword evidence="4" id="KW-0732">Signal</keyword>
<keyword evidence="6" id="KW-0418">Kinase</keyword>
<evidence type="ECO:0000256" key="3">
    <source>
        <dbReference type="SAM" id="Phobius"/>
    </source>
</evidence>
<keyword evidence="3" id="KW-0812">Transmembrane</keyword>
<organism evidence="6">
    <name type="scientific">Davidia involucrata</name>
    <name type="common">Dove tree</name>
    <dbReference type="NCBI Taxonomy" id="16924"/>
    <lineage>
        <taxon>Eukaryota</taxon>
        <taxon>Viridiplantae</taxon>
        <taxon>Streptophyta</taxon>
        <taxon>Embryophyta</taxon>
        <taxon>Tracheophyta</taxon>
        <taxon>Spermatophyta</taxon>
        <taxon>Magnoliopsida</taxon>
        <taxon>eudicotyledons</taxon>
        <taxon>Gunneridae</taxon>
        <taxon>Pentapetalae</taxon>
        <taxon>asterids</taxon>
        <taxon>Cornales</taxon>
        <taxon>Nyssaceae</taxon>
        <taxon>Davidia</taxon>
    </lineage>
</organism>
<dbReference type="InterPro" id="IPR001220">
    <property type="entry name" value="Legume_lectin_dom"/>
</dbReference>
<reference evidence="6" key="1">
    <citation type="submission" date="2019-08" db="EMBL/GenBank/DDBJ databases">
        <title>Reference gene set and small RNA set construction with multiple tissues from Davidia involucrata Baill.</title>
        <authorList>
            <person name="Yang H."/>
            <person name="Zhou C."/>
            <person name="Li G."/>
            <person name="Wang J."/>
            <person name="Gao P."/>
            <person name="Wang M."/>
            <person name="Wang R."/>
            <person name="Zhao Y."/>
        </authorList>
    </citation>
    <scope>NUCLEOTIDE SEQUENCE</scope>
    <source>
        <tissue evidence="6">Mixed with DoveR01_LX</tissue>
    </source>
</reference>